<sequence>MINRTGGRAIAAAAVLALTGLVSACNESPAPEVAQPAIARCADQVWATATGLTMPAVPSWMKPKSGPDLQAVQEATGKAMQQAGQAKVTEAIRTAAKARTGDDTAIEITGTTPLDGGFRLEFSCTVKGDSVTSVKSSVTTG</sequence>
<dbReference type="AlphaFoldDB" id="A0A0A0DAG2"/>
<dbReference type="PROSITE" id="PS51257">
    <property type="entry name" value="PROKAR_LIPOPROTEIN"/>
    <property type="match status" value="1"/>
</dbReference>
<gene>
    <name evidence="2" type="ORF">P409_06365</name>
</gene>
<dbReference type="RefSeq" id="WP_034833159.1">
    <property type="nucleotide sequence ID" value="NZ_JANX01000047.1"/>
</dbReference>
<dbReference type="EMBL" id="JANX01000047">
    <property type="protein sequence ID" value="KGM35119.1"/>
    <property type="molecule type" value="Genomic_DNA"/>
</dbReference>
<accession>A0A0A0DAG2</accession>
<evidence type="ECO:0000256" key="1">
    <source>
        <dbReference type="SAM" id="SignalP"/>
    </source>
</evidence>
<comment type="caution">
    <text evidence="2">The sequence shown here is derived from an EMBL/GenBank/DDBJ whole genome shotgun (WGS) entry which is preliminary data.</text>
</comment>
<evidence type="ECO:0000313" key="3">
    <source>
        <dbReference type="Proteomes" id="UP000029995"/>
    </source>
</evidence>
<name>A0A0A0DAG2_9PROT</name>
<feature type="chain" id="PRO_5001968422" description="Lipoprotein" evidence="1">
    <location>
        <begin position="25"/>
        <end position="141"/>
    </location>
</feature>
<protein>
    <recommendedName>
        <fullName evidence="4">Lipoprotein</fullName>
    </recommendedName>
</protein>
<evidence type="ECO:0008006" key="4">
    <source>
        <dbReference type="Google" id="ProtNLM"/>
    </source>
</evidence>
<dbReference type="Proteomes" id="UP000029995">
    <property type="component" value="Unassembled WGS sequence"/>
</dbReference>
<dbReference type="OrthoDB" id="9938042at2"/>
<evidence type="ECO:0000313" key="2">
    <source>
        <dbReference type="EMBL" id="KGM35119.1"/>
    </source>
</evidence>
<feature type="signal peptide" evidence="1">
    <location>
        <begin position="1"/>
        <end position="24"/>
    </location>
</feature>
<reference evidence="2 3" key="1">
    <citation type="submission" date="2014-01" db="EMBL/GenBank/DDBJ databases">
        <title>Genome sequence determination for a cystic fibrosis isolate, Inquilinus limosus.</title>
        <authorList>
            <person name="Pino M."/>
            <person name="Di Conza J."/>
            <person name="Gutkind G."/>
        </authorList>
    </citation>
    <scope>NUCLEOTIDE SEQUENCE [LARGE SCALE GENOMIC DNA]</scope>
    <source>
        <strain evidence="2 3">MP06</strain>
    </source>
</reference>
<organism evidence="2 3">
    <name type="scientific">Inquilinus limosus MP06</name>
    <dbReference type="NCBI Taxonomy" id="1398085"/>
    <lineage>
        <taxon>Bacteria</taxon>
        <taxon>Pseudomonadati</taxon>
        <taxon>Pseudomonadota</taxon>
        <taxon>Alphaproteobacteria</taxon>
        <taxon>Rhodospirillales</taxon>
        <taxon>Rhodospirillaceae</taxon>
        <taxon>Inquilinus</taxon>
    </lineage>
</organism>
<proteinExistence type="predicted"/>
<keyword evidence="1" id="KW-0732">Signal</keyword>